<dbReference type="PANTHER" id="PTHR15730">
    <property type="entry name" value="EXPERIMENTAL AUTOIMMUNE PROSTATITIS ANTIGEN 2-RELATED"/>
    <property type="match status" value="1"/>
</dbReference>
<gene>
    <name evidence="2" type="ORF">M9Y10_009916</name>
</gene>
<dbReference type="InterPro" id="IPR035423">
    <property type="entry name" value="M60-like_N"/>
</dbReference>
<name>A0ABR2IPX2_9EUKA</name>
<protein>
    <recommendedName>
        <fullName evidence="1">Peptidase M60 domain-containing protein</fullName>
    </recommendedName>
</protein>
<comment type="caution">
    <text evidence="2">The sequence shown here is derived from an EMBL/GenBank/DDBJ whole genome shotgun (WGS) entry which is preliminary data.</text>
</comment>
<feature type="domain" description="Peptidase M60" evidence="1">
    <location>
        <begin position="387"/>
        <end position="556"/>
    </location>
</feature>
<dbReference type="EMBL" id="JAPFFF010000015">
    <property type="protein sequence ID" value="KAK8866947.1"/>
    <property type="molecule type" value="Genomic_DNA"/>
</dbReference>
<accession>A0ABR2IPX2</accession>
<dbReference type="InterPro" id="IPR051244">
    <property type="entry name" value="TCAF"/>
</dbReference>
<sequence>MGCVLSNPAQTSAACRVNQAIDFSDEEPQEPVPPPTIDLIDQLRMDCTSILQGLSQIMAPEQINPIICLQECAYPLFLSSFEFEECNQSIELPIIAFSRVFNGRFIFIGSINFLSHSLLVHTETSAFMENIITWGADYKSQSIKITVLGFPSSIISTLPSDFSSYGYIVEVPKKIPNAFMTTLVFVSSQYYCDSFEEKIIDYVKRGGTVVCFADNLSPSENENQINTLLEDSGLAFSKHQMNVSNTVIFSSDISTLDDYAFKQTLQNYFDILHQSDKEEDVDVTKLDDSTSILRYYINEMTDLNFDDAYKIGQESIDFLDKIGYLVEGNKICPSIVHGLVTVVMSEIIPKLSPPQIGPAPHVDQFPGKIDNKAQVFNIKVRIGLKIDTLNSTGLYVPPGCLAKVITDQPVTLQIGSHSLCLLIKSGPWKRWPTVVSRFYIEPGEPVEFSSPFGGILYFISEKNWSVRATFYNVLRCPYLVSQNKDMEIEPKSFYVPWGEIQTKTLIFTLPSESIKQIYNPAEFCDLYDKLVSDTFSFIGIKQQNPRRIIFDVDLPAENTPVLIESSIIMHVDNVEGVLNINHPNSDILLLLTYLSFSYIETIFLEKEIEIMLSMLAGCYAIKKSWPEEPPLIAVPDTPSKLFCHLFDLCEDKGAEPFSLAIQATSMKKDLRNSREAWLFFINKLSKICKSDLHILMDRFNQTEKILAQSSNKLIMYQIDDGED</sequence>
<dbReference type="PROSITE" id="PS51723">
    <property type="entry name" value="PEPTIDASE_M60"/>
    <property type="match status" value="1"/>
</dbReference>
<reference evidence="2 3" key="1">
    <citation type="submission" date="2024-04" db="EMBL/GenBank/DDBJ databases">
        <title>Tritrichomonas musculus Genome.</title>
        <authorList>
            <person name="Alves-Ferreira E."/>
            <person name="Grigg M."/>
            <person name="Lorenzi H."/>
            <person name="Galac M."/>
        </authorList>
    </citation>
    <scope>NUCLEOTIDE SEQUENCE [LARGE SCALE GENOMIC DNA]</scope>
    <source>
        <strain evidence="2 3">EAF2021</strain>
    </source>
</reference>
<dbReference type="SMART" id="SM01276">
    <property type="entry name" value="M60-like"/>
    <property type="match status" value="1"/>
</dbReference>
<evidence type="ECO:0000259" key="1">
    <source>
        <dbReference type="PROSITE" id="PS51723"/>
    </source>
</evidence>
<dbReference type="Pfam" id="PF17291">
    <property type="entry name" value="M60-like_N"/>
    <property type="match status" value="1"/>
</dbReference>
<evidence type="ECO:0000313" key="3">
    <source>
        <dbReference type="Proteomes" id="UP001470230"/>
    </source>
</evidence>
<dbReference type="PANTHER" id="PTHR15730:SF5">
    <property type="entry name" value="SI:CH211-210B2.2-RELATED"/>
    <property type="match status" value="1"/>
</dbReference>
<organism evidence="2 3">
    <name type="scientific">Tritrichomonas musculus</name>
    <dbReference type="NCBI Taxonomy" id="1915356"/>
    <lineage>
        <taxon>Eukaryota</taxon>
        <taxon>Metamonada</taxon>
        <taxon>Parabasalia</taxon>
        <taxon>Tritrichomonadida</taxon>
        <taxon>Tritrichomonadidae</taxon>
        <taxon>Tritrichomonas</taxon>
    </lineage>
</organism>
<evidence type="ECO:0000313" key="2">
    <source>
        <dbReference type="EMBL" id="KAK8866947.1"/>
    </source>
</evidence>
<keyword evidence="3" id="KW-1185">Reference proteome</keyword>
<dbReference type="InterPro" id="IPR031161">
    <property type="entry name" value="Peptidase_M60_dom"/>
</dbReference>
<dbReference type="Proteomes" id="UP001470230">
    <property type="component" value="Unassembled WGS sequence"/>
</dbReference>
<proteinExistence type="predicted"/>